<dbReference type="Proteomes" id="UP000277204">
    <property type="component" value="Unassembled WGS sequence"/>
</dbReference>
<gene>
    <name evidence="1" type="ORF">SMRZ_LOCUS22578</name>
</gene>
<keyword evidence="2" id="KW-1185">Reference proteome</keyword>
<name>A0A183N2Q3_9TREM</name>
<reference evidence="1 2" key="1">
    <citation type="submission" date="2018-11" db="EMBL/GenBank/DDBJ databases">
        <authorList>
            <consortium name="Pathogen Informatics"/>
        </authorList>
    </citation>
    <scope>NUCLEOTIDE SEQUENCE [LARGE SCALE GENOMIC DNA]</scope>
    <source>
        <strain evidence="1 2">Zambia</strain>
    </source>
</reference>
<sequence>MEPISWIYLYPSVDIHIRNLNPAPLNSSVNALCTTSLCLDSSKFIQQANPPCPPTWLKRRTFAYRPFNFVNNTAAMRRQVIINYQLMNTFTLQKLSFVILTTFYLSLPWIISIVNTLPTTNNNDPNILYRLTPSSSAAAAEAARASASLSHQNGGGERIYLPEELFAQLSNEPYINSLYLPKRAAYMDLPWGKRALAKRAAYIDLPWG</sequence>
<dbReference type="EMBL" id="UZAI01019240">
    <property type="protein sequence ID" value="VDP43821.1"/>
    <property type="molecule type" value="Genomic_DNA"/>
</dbReference>
<protein>
    <submittedName>
        <fullName evidence="1">Uncharacterized protein</fullName>
    </submittedName>
</protein>
<accession>A0A183N2Q3</accession>
<dbReference type="AlphaFoldDB" id="A0A183N2Q3"/>
<evidence type="ECO:0000313" key="1">
    <source>
        <dbReference type="EMBL" id="VDP43821.1"/>
    </source>
</evidence>
<organism evidence="1 2">
    <name type="scientific">Schistosoma margrebowiei</name>
    <dbReference type="NCBI Taxonomy" id="48269"/>
    <lineage>
        <taxon>Eukaryota</taxon>
        <taxon>Metazoa</taxon>
        <taxon>Spiralia</taxon>
        <taxon>Lophotrochozoa</taxon>
        <taxon>Platyhelminthes</taxon>
        <taxon>Trematoda</taxon>
        <taxon>Digenea</taxon>
        <taxon>Strigeidida</taxon>
        <taxon>Schistosomatoidea</taxon>
        <taxon>Schistosomatidae</taxon>
        <taxon>Schistosoma</taxon>
    </lineage>
</organism>
<proteinExistence type="predicted"/>
<evidence type="ECO:0000313" key="2">
    <source>
        <dbReference type="Proteomes" id="UP000277204"/>
    </source>
</evidence>